<evidence type="ECO:0000256" key="1">
    <source>
        <dbReference type="ARBA" id="ARBA00022676"/>
    </source>
</evidence>
<dbReference type="RefSeq" id="WP_193638145.1">
    <property type="nucleotide sequence ID" value="NZ_JADCSA010000007.1"/>
</dbReference>
<keyword evidence="1" id="KW-0328">Glycosyltransferase</keyword>
<name>A0ABR9RTW2_9ACTN</name>
<dbReference type="Pfam" id="PF13439">
    <property type="entry name" value="Glyco_transf_4"/>
    <property type="match status" value="1"/>
</dbReference>
<keyword evidence="6" id="KW-1185">Reference proteome</keyword>
<feature type="domain" description="Glycosyltransferase subfamily 4-like N-terminal" evidence="4">
    <location>
        <begin position="14"/>
        <end position="201"/>
    </location>
</feature>
<evidence type="ECO:0000259" key="3">
    <source>
        <dbReference type="Pfam" id="PF00534"/>
    </source>
</evidence>
<dbReference type="InterPro" id="IPR028098">
    <property type="entry name" value="Glyco_trans_4-like_N"/>
</dbReference>
<dbReference type="Proteomes" id="UP000756387">
    <property type="component" value="Unassembled WGS sequence"/>
</dbReference>
<organism evidence="5 6">
    <name type="scientific">Nocardioides malaquae</name>
    <dbReference type="NCBI Taxonomy" id="2773426"/>
    <lineage>
        <taxon>Bacteria</taxon>
        <taxon>Bacillati</taxon>
        <taxon>Actinomycetota</taxon>
        <taxon>Actinomycetes</taxon>
        <taxon>Propionibacteriales</taxon>
        <taxon>Nocardioidaceae</taxon>
        <taxon>Nocardioides</taxon>
    </lineage>
</organism>
<dbReference type="Pfam" id="PF00534">
    <property type="entry name" value="Glycos_transf_1"/>
    <property type="match status" value="1"/>
</dbReference>
<protein>
    <submittedName>
        <fullName evidence="5">Glycosyltransferase</fullName>
    </submittedName>
</protein>
<dbReference type="PANTHER" id="PTHR45947:SF3">
    <property type="entry name" value="SULFOQUINOVOSYL TRANSFERASE SQD2"/>
    <property type="match status" value="1"/>
</dbReference>
<feature type="domain" description="Glycosyl transferase family 1" evidence="3">
    <location>
        <begin position="214"/>
        <end position="343"/>
    </location>
</feature>
<sequence length="398" mass="43137">MRIALLTQGFQTAGGVQAVARWLRDGLATRGHVVQVFDVASASSSSLSRRLVSPRTWITGPVLESGTEDNLTMAGAALAELEPLRYLPVKQLTARLSEYDLVQVVCGGPALARVASRSGRPTVIQVATFMKWERESIHKALPIGQRSVKTALTHWVTRLEVRALRESSAVMVENEQMLQGVREAAPGTPVVVAPPGVDTTRFSPSGEWSPTGPIVALGRLGEHRKGWDRVLKAYAHLLSEWPEGPPLVVAGRGDLTPANRDLISFLGLEGRVDVRHDLPHDDLVGLLRGGSMFWQTSHEEGLGIAALEAMACGLPVIATDTAGTRMTIRHGQTGYLVSQDDAKLPGEFLVHSREILQQTGPTIARLAREDVVARFDAEKTLDSFEEIYRSVVSSGSEL</sequence>
<dbReference type="SUPFAM" id="SSF53756">
    <property type="entry name" value="UDP-Glycosyltransferase/glycogen phosphorylase"/>
    <property type="match status" value="1"/>
</dbReference>
<evidence type="ECO:0000256" key="2">
    <source>
        <dbReference type="ARBA" id="ARBA00022679"/>
    </source>
</evidence>
<dbReference type="InterPro" id="IPR001296">
    <property type="entry name" value="Glyco_trans_1"/>
</dbReference>
<dbReference type="Gene3D" id="3.40.50.2000">
    <property type="entry name" value="Glycogen Phosphorylase B"/>
    <property type="match status" value="2"/>
</dbReference>
<evidence type="ECO:0000313" key="5">
    <source>
        <dbReference type="EMBL" id="MBE7324815.1"/>
    </source>
</evidence>
<keyword evidence="2" id="KW-0808">Transferase</keyword>
<dbReference type="EMBL" id="JADCSA010000007">
    <property type="protein sequence ID" value="MBE7324815.1"/>
    <property type="molecule type" value="Genomic_DNA"/>
</dbReference>
<evidence type="ECO:0000313" key="6">
    <source>
        <dbReference type="Proteomes" id="UP000756387"/>
    </source>
</evidence>
<evidence type="ECO:0000259" key="4">
    <source>
        <dbReference type="Pfam" id="PF13439"/>
    </source>
</evidence>
<dbReference type="PANTHER" id="PTHR45947">
    <property type="entry name" value="SULFOQUINOVOSYL TRANSFERASE SQD2"/>
    <property type="match status" value="1"/>
</dbReference>
<comment type="caution">
    <text evidence="5">The sequence shown here is derived from an EMBL/GenBank/DDBJ whole genome shotgun (WGS) entry which is preliminary data.</text>
</comment>
<proteinExistence type="predicted"/>
<dbReference type="InterPro" id="IPR050194">
    <property type="entry name" value="Glycosyltransferase_grp1"/>
</dbReference>
<reference evidence="5 6" key="1">
    <citation type="submission" date="2020-10" db="EMBL/GenBank/DDBJ databases">
        <title>Nocardioides sp. isolated from sludge.</title>
        <authorList>
            <person name="Zhang X."/>
        </authorList>
    </citation>
    <scope>NUCLEOTIDE SEQUENCE [LARGE SCALE GENOMIC DNA]</scope>
    <source>
        <strain evidence="5 6">Y6</strain>
    </source>
</reference>
<accession>A0ABR9RTW2</accession>
<gene>
    <name evidence="5" type="ORF">IEQ44_09125</name>
</gene>